<protein>
    <submittedName>
        <fullName evidence="2">PIN domain protein</fullName>
    </submittedName>
</protein>
<accession>A0A388T7N1</accession>
<reference evidence="2 3" key="1">
    <citation type="journal article" date="2019" name="ISME J.">
        <title>Genome analyses of uncultured TG2/ZB3 bacteria in 'Margulisbacteria' specifically attached to ectosymbiotic spirochetes of protists in the termite gut.</title>
        <authorList>
            <person name="Utami Y.D."/>
            <person name="Kuwahara H."/>
            <person name="Igai K."/>
            <person name="Murakami T."/>
            <person name="Sugaya K."/>
            <person name="Morikawa T."/>
            <person name="Nagura Y."/>
            <person name="Yuki M."/>
            <person name="Deevong P."/>
            <person name="Inoue T."/>
            <person name="Kihara K."/>
            <person name="Lo N."/>
            <person name="Yamada A."/>
            <person name="Ohkuma M."/>
            <person name="Hongoh Y."/>
        </authorList>
    </citation>
    <scope>NUCLEOTIDE SEQUENCE [LARGE SCALE GENOMIC DNA]</scope>
    <source>
        <strain evidence="2">NkOx7-01</strain>
    </source>
</reference>
<feature type="domain" description="PIN" evidence="1">
    <location>
        <begin position="4"/>
        <end position="119"/>
    </location>
</feature>
<organism evidence="2 3">
    <name type="scientific">Termititenax aidoneus</name>
    <dbReference type="NCBI Taxonomy" id="2218524"/>
    <lineage>
        <taxon>Bacteria</taxon>
        <taxon>Bacillati</taxon>
        <taxon>Candidatus Margulisiibacteriota</taxon>
        <taxon>Candidatus Termititenacia</taxon>
        <taxon>Candidatus Termititenacales</taxon>
        <taxon>Candidatus Termititenacaceae</taxon>
        <taxon>Candidatus Termititenax</taxon>
    </lineage>
</organism>
<comment type="caution">
    <text evidence="2">The sequence shown here is derived from an EMBL/GenBank/DDBJ whole genome shotgun (WGS) entry which is preliminary data.</text>
</comment>
<keyword evidence="3" id="KW-1185">Reference proteome</keyword>
<sequence>MVKVFVDTNILVYTIDKHNLDKQNKALSIFSEAAKQNSLVISTQVLQEFYNVMTGKMKMDKLKAKDVLQDMQDIETVLLNRDIIERAIDLNILEQISFWDSLIVAAAEYANCEEILSEDLQDGRSIRGIKIVNPFKRKSSNKL</sequence>
<dbReference type="Gene3D" id="3.40.50.1010">
    <property type="entry name" value="5'-nuclease"/>
    <property type="match status" value="1"/>
</dbReference>
<evidence type="ECO:0000259" key="1">
    <source>
        <dbReference type="Pfam" id="PF01850"/>
    </source>
</evidence>
<gene>
    <name evidence="2" type="ORF">NO1_0163</name>
</gene>
<dbReference type="InterPro" id="IPR029060">
    <property type="entry name" value="PIN-like_dom_sf"/>
</dbReference>
<dbReference type="InterPro" id="IPR002716">
    <property type="entry name" value="PIN_dom"/>
</dbReference>
<name>A0A388T7N1_TERA1</name>
<proteinExistence type="predicted"/>
<dbReference type="AlphaFoldDB" id="A0A388T7N1"/>
<evidence type="ECO:0000313" key="3">
    <source>
        <dbReference type="Proteomes" id="UP000269352"/>
    </source>
</evidence>
<dbReference type="CDD" id="cd18692">
    <property type="entry name" value="PIN_VapC-like"/>
    <property type="match status" value="1"/>
</dbReference>
<dbReference type="EMBL" id="BGZN01000002">
    <property type="protein sequence ID" value="GBR72663.1"/>
    <property type="molecule type" value="Genomic_DNA"/>
</dbReference>
<dbReference type="SUPFAM" id="SSF88723">
    <property type="entry name" value="PIN domain-like"/>
    <property type="match status" value="1"/>
</dbReference>
<evidence type="ECO:0000313" key="2">
    <source>
        <dbReference type="EMBL" id="GBR72663.1"/>
    </source>
</evidence>
<dbReference type="Proteomes" id="UP000269352">
    <property type="component" value="Unassembled WGS sequence"/>
</dbReference>
<dbReference type="Pfam" id="PF01850">
    <property type="entry name" value="PIN"/>
    <property type="match status" value="1"/>
</dbReference>